<dbReference type="InterPro" id="IPR025931">
    <property type="entry name" value="TaqI_C"/>
</dbReference>
<reference evidence="11 12" key="1">
    <citation type="journal article" date="2019" name="Int. J. Syst. Evol. Microbiol.">
        <title>The Global Catalogue of Microorganisms (GCM) 10K type strain sequencing project: providing services to taxonomists for standard genome sequencing and annotation.</title>
        <authorList>
            <consortium name="The Broad Institute Genomics Platform"/>
            <consortium name="The Broad Institute Genome Sequencing Center for Infectious Disease"/>
            <person name="Wu L."/>
            <person name="Ma J."/>
        </authorList>
    </citation>
    <scope>NUCLEOTIDE SEQUENCE [LARGE SCALE GENOMIC DNA]</scope>
    <source>
        <strain evidence="11 12">DT72</strain>
    </source>
</reference>
<dbReference type="Pfam" id="PF07669">
    <property type="entry name" value="Eco57I"/>
    <property type="match status" value="1"/>
</dbReference>
<feature type="domain" description="TaqI-like C-terminal specificity" evidence="10">
    <location>
        <begin position="1023"/>
        <end position="1127"/>
    </location>
</feature>
<dbReference type="AlphaFoldDB" id="A0ABD5WFC6"/>
<dbReference type="GO" id="GO:0003677">
    <property type="term" value="F:DNA binding"/>
    <property type="evidence" value="ECO:0007669"/>
    <property type="project" value="UniProtKB-KW"/>
</dbReference>
<feature type="domain" description="Type II methyltransferase M.TaqI-like" evidence="9">
    <location>
        <begin position="617"/>
        <end position="903"/>
    </location>
</feature>
<keyword evidence="4" id="KW-0949">S-adenosyl-L-methionine</keyword>
<keyword evidence="5" id="KW-0680">Restriction system</keyword>
<organism evidence="11 12">
    <name type="scientific">Halorussus caseinilyticus</name>
    <dbReference type="NCBI Taxonomy" id="3034025"/>
    <lineage>
        <taxon>Archaea</taxon>
        <taxon>Methanobacteriati</taxon>
        <taxon>Methanobacteriota</taxon>
        <taxon>Stenosarchaea group</taxon>
        <taxon>Halobacteria</taxon>
        <taxon>Halobacteriales</taxon>
        <taxon>Haladaptataceae</taxon>
        <taxon>Halorussus</taxon>
    </lineage>
</organism>
<evidence type="ECO:0000313" key="11">
    <source>
        <dbReference type="EMBL" id="MFC7078918.1"/>
    </source>
</evidence>
<evidence type="ECO:0000256" key="2">
    <source>
        <dbReference type="ARBA" id="ARBA00022603"/>
    </source>
</evidence>
<dbReference type="SUPFAM" id="SSF53335">
    <property type="entry name" value="S-adenosyl-L-methionine-dependent methyltransferases"/>
    <property type="match status" value="1"/>
</dbReference>
<name>A0ABD5WFC6_9EURY</name>
<dbReference type="InterPro" id="IPR011639">
    <property type="entry name" value="MethylTrfase_TaqI-like_dom"/>
</dbReference>
<keyword evidence="12" id="KW-1185">Reference proteome</keyword>
<keyword evidence="6" id="KW-0238">DNA-binding</keyword>
<dbReference type="GO" id="GO:0009007">
    <property type="term" value="F:site-specific DNA-methyltransferase (adenine-specific) activity"/>
    <property type="evidence" value="ECO:0007669"/>
    <property type="project" value="UniProtKB-EC"/>
</dbReference>
<gene>
    <name evidence="11" type="ORF">ACFQJ6_01020</name>
</gene>
<dbReference type="PRINTS" id="PR00507">
    <property type="entry name" value="N12N6MTFRASE"/>
</dbReference>
<evidence type="ECO:0000256" key="3">
    <source>
        <dbReference type="ARBA" id="ARBA00022679"/>
    </source>
</evidence>
<dbReference type="PROSITE" id="PS00092">
    <property type="entry name" value="N6_MTASE"/>
    <property type="match status" value="1"/>
</dbReference>
<dbReference type="RefSeq" id="WP_382208467.1">
    <property type="nucleotide sequence ID" value="NZ_JBHSZH010000001.1"/>
</dbReference>
<dbReference type="Pfam" id="PF12950">
    <property type="entry name" value="TaqI_C"/>
    <property type="match status" value="1"/>
</dbReference>
<protein>
    <recommendedName>
        <fullName evidence="1">site-specific DNA-methyltransferase (adenine-specific)</fullName>
        <ecNumber evidence="1">2.1.1.72</ecNumber>
    </recommendedName>
</protein>
<evidence type="ECO:0000259" key="10">
    <source>
        <dbReference type="Pfam" id="PF12950"/>
    </source>
</evidence>
<dbReference type="Gene3D" id="3.40.50.150">
    <property type="entry name" value="Vaccinia Virus protein VP39"/>
    <property type="match status" value="2"/>
</dbReference>
<comment type="catalytic activity">
    <reaction evidence="7">
        <text>a 2'-deoxyadenosine in DNA + S-adenosyl-L-methionine = an N(6)-methyl-2'-deoxyadenosine in DNA + S-adenosyl-L-homocysteine + H(+)</text>
        <dbReference type="Rhea" id="RHEA:15197"/>
        <dbReference type="Rhea" id="RHEA-COMP:12418"/>
        <dbReference type="Rhea" id="RHEA-COMP:12419"/>
        <dbReference type="ChEBI" id="CHEBI:15378"/>
        <dbReference type="ChEBI" id="CHEBI:57856"/>
        <dbReference type="ChEBI" id="CHEBI:59789"/>
        <dbReference type="ChEBI" id="CHEBI:90615"/>
        <dbReference type="ChEBI" id="CHEBI:90616"/>
        <dbReference type="EC" id="2.1.1.72"/>
    </reaction>
</comment>
<dbReference type="InterPro" id="IPR050953">
    <property type="entry name" value="N4_N6_ade-DNA_methylase"/>
</dbReference>
<comment type="caution">
    <text evidence="11">The sequence shown here is derived from an EMBL/GenBank/DDBJ whole genome shotgun (WGS) entry which is preliminary data.</text>
</comment>
<keyword evidence="2 11" id="KW-0489">Methyltransferase</keyword>
<feature type="region of interest" description="Disordered" evidence="8">
    <location>
        <begin position="577"/>
        <end position="602"/>
    </location>
</feature>
<proteinExistence type="predicted"/>
<evidence type="ECO:0000256" key="4">
    <source>
        <dbReference type="ARBA" id="ARBA00022691"/>
    </source>
</evidence>
<evidence type="ECO:0000256" key="1">
    <source>
        <dbReference type="ARBA" id="ARBA00011900"/>
    </source>
</evidence>
<evidence type="ECO:0000256" key="5">
    <source>
        <dbReference type="ARBA" id="ARBA00022747"/>
    </source>
</evidence>
<dbReference type="PANTHER" id="PTHR33841">
    <property type="entry name" value="DNA METHYLTRANSFERASE YEEA-RELATED"/>
    <property type="match status" value="1"/>
</dbReference>
<accession>A0ABD5WFC6</accession>
<dbReference type="GO" id="GO:0032259">
    <property type="term" value="P:methylation"/>
    <property type="evidence" value="ECO:0007669"/>
    <property type="project" value="UniProtKB-KW"/>
</dbReference>
<keyword evidence="3" id="KW-0808">Transferase</keyword>
<sequence>MQALNYRRNRDLFSNYYLDEHLPETDDWHAADEAEVRAAYEEIRDCYRRESDRAAEYDERRLRENLLDPVFETLGLTTAVGEPIRGERLRPDYALFGSERARENAVERRRDGRSFHANALAVADTERWDQSLDGGTDREFTNPSYQIHVYLDATGLDRGILTNGRKWRLYHGPTSHRLDSYYEIDLPKLLATGDWEEFKYFYLFFRREAFLGGTASAEAMPASHLGTDRPFVERVHRKSNVFAEELSEDLRENVYEALSLLAQGFVESDDDIGPDDLDTVYEASLTYLYRLIFVLYAESDGRNLLDTDNEVYRKRFSLNTLKRRVAEELDRNDTIYRPWQTALWDRLDELFALVDRGSEAQGIPEDDLHVPAYNGGLFETNPDDADPDDTAAFLDSHAVGDTYLARVVELLTRRESAREGEGRVFVDYSSLDVRHLGSIYEGLLEYELEIADRPLAAVRADGEQEWVAADDADPEETVARAEPGDAYLTTETGKRKTTGSYYTPEFVVEYVVERTLEPLLDEIRADLDPADPDYAEAFAERVFDLSVLDPAMGSGHFLVKTVEYLARAVVEARQVGTDPVAGDGERPTAGSDLSGGTTVSPDDARDIHWARRQVAQQCIYGVDENGMAVELAKVSLWLRTLAAEQPLAFLDHHLKRGDSLAGTDVAEVEALARDTGPNATLAEFGATRANAIGDLMDAYREFAALENETLSDVKQMERKYAEIRRDDLRRRLTRMANVHAAERFGLDVPSDAYERMGGALDDAGAWERFADQTWFEDAQQVAESRDFFHWKLAFPEVFYDEEGSPKTETDAGFDAVVGNPPYVRSRNLPDDRKEFYSEEYRTAQGSYDLYVPFVELAADLGRRVSLVVPNKWTTTEYGRPLRDLLLDDRGHCEVLDASNLDVFPDADIYPVVVTFGEASSGDDVSSPDDAEIRVRTPDDERALTASRTTAVTRSFVDRLGGRVVPLDLDPDFADVAADVLANCDRLGDHVTLTEGVHTGNVREKLLTDDPDVSGGGDSPYRRVVDGKSVDRYRLDWDGTWIRYDDSLVERSTGDYADLRRPDCFEGEKLLVRDISDRPVAVYDDADYYALNTLYSVRLREESDRSLRYLLGVFNSAFVATYFRQVYGGTHVNGDYLRFKPMFTERMPVPDPDSAPVEDGEVADIAAKAGSKTCPPTPSRPWRP</sequence>
<dbReference type="GO" id="GO:0009307">
    <property type="term" value="P:DNA restriction-modification system"/>
    <property type="evidence" value="ECO:0007669"/>
    <property type="project" value="UniProtKB-KW"/>
</dbReference>
<dbReference type="PANTHER" id="PTHR33841:SF1">
    <property type="entry name" value="DNA METHYLTRANSFERASE A"/>
    <property type="match status" value="1"/>
</dbReference>
<dbReference type="InterPro" id="IPR002052">
    <property type="entry name" value="DNA_methylase_N6_adenine_CS"/>
</dbReference>
<dbReference type="InterPro" id="IPR029063">
    <property type="entry name" value="SAM-dependent_MTases_sf"/>
</dbReference>
<evidence type="ECO:0000313" key="12">
    <source>
        <dbReference type="Proteomes" id="UP001596407"/>
    </source>
</evidence>
<dbReference type="Proteomes" id="UP001596407">
    <property type="component" value="Unassembled WGS sequence"/>
</dbReference>
<dbReference type="EC" id="2.1.1.72" evidence="1"/>
<evidence type="ECO:0000256" key="6">
    <source>
        <dbReference type="ARBA" id="ARBA00023125"/>
    </source>
</evidence>
<evidence type="ECO:0000256" key="8">
    <source>
        <dbReference type="SAM" id="MobiDB-lite"/>
    </source>
</evidence>
<evidence type="ECO:0000259" key="9">
    <source>
        <dbReference type="Pfam" id="PF07669"/>
    </source>
</evidence>
<dbReference type="EMBL" id="JBHSZH010000001">
    <property type="protein sequence ID" value="MFC7078918.1"/>
    <property type="molecule type" value="Genomic_DNA"/>
</dbReference>
<evidence type="ECO:0000256" key="7">
    <source>
        <dbReference type="ARBA" id="ARBA00047942"/>
    </source>
</evidence>